<sequence>MGFLSSLEQQANTQQKLPSYERYTKLNNDVDDSSLSKYSKEMEICGNKPDEFSKLCKKISRNLDKWKEWKIMFDYIQNYQSILSNITLPNKMLRESSVHSDKLHDSSGDQGQVYSNTEINMKNVKFKCYKMDSREDSVPY</sequence>
<proteinExistence type="predicted"/>
<organism evidence="2 3">
    <name type="scientific">Plasmodium ovale curtisi</name>
    <dbReference type="NCBI Taxonomy" id="864141"/>
    <lineage>
        <taxon>Eukaryota</taxon>
        <taxon>Sar</taxon>
        <taxon>Alveolata</taxon>
        <taxon>Apicomplexa</taxon>
        <taxon>Aconoidasida</taxon>
        <taxon>Haemosporida</taxon>
        <taxon>Plasmodiidae</taxon>
        <taxon>Plasmodium</taxon>
        <taxon>Plasmodium (Plasmodium)</taxon>
    </lineage>
</organism>
<reference evidence="3 4" key="2">
    <citation type="submission" date="2016-05" db="EMBL/GenBank/DDBJ databases">
        <authorList>
            <person name="Naeem Raeece"/>
        </authorList>
    </citation>
    <scope>NUCLEOTIDE SEQUENCE [LARGE SCALE GENOMIC DNA]</scope>
</reference>
<dbReference type="EMBL" id="FLQU01000376">
    <property type="protein sequence ID" value="SBS84788.1"/>
    <property type="molecule type" value="Genomic_DNA"/>
</dbReference>
<dbReference type="AlphaFoldDB" id="A0A1A8X3Y0"/>
<evidence type="ECO:0000313" key="1">
    <source>
        <dbReference type="EMBL" id="SBS84788.1"/>
    </source>
</evidence>
<name>A0A1A8X3Y0_PLAOA</name>
<reference evidence="2" key="1">
    <citation type="submission" date="2016-05" db="EMBL/GenBank/DDBJ databases">
        <authorList>
            <person name="Lavstsen T."/>
            <person name="Jespersen J.S."/>
        </authorList>
    </citation>
    <scope>NUCLEOTIDE SEQUENCE [LARGE SCALE GENOMIC DNA]</scope>
</reference>
<evidence type="ECO:0000313" key="4">
    <source>
        <dbReference type="Proteomes" id="UP000078560"/>
    </source>
</evidence>
<protein>
    <submittedName>
        <fullName evidence="2">PIR Superfamily Protein</fullName>
    </submittedName>
</protein>
<accession>A0A1A8X3Y0</accession>
<dbReference type="EMBL" id="FLQV01000998">
    <property type="protein sequence ID" value="SBS98877.1"/>
    <property type="molecule type" value="Genomic_DNA"/>
</dbReference>
<gene>
    <name evidence="2" type="ORF">POVCU1_049390</name>
    <name evidence="1" type="ORF">POVCU2_0028030</name>
</gene>
<dbReference type="Proteomes" id="UP000078560">
    <property type="component" value="Unassembled WGS sequence"/>
</dbReference>
<dbReference type="Proteomes" id="UP000078546">
    <property type="component" value="Unassembled WGS sequence"/>
</dbReference>
<evidence type="ECO:0000313" key="3">
    <source>
        <dbReference type="Proteomes" id="UP000078546"/>
    </source>
</evidence>
<evidence type="ECO:0000313" key="2">
    <source>
        <dbReference type="EMBL" id="SBS98877.1"/>
    </source>
</evidence>